<feature type="compositionally biased region" description="Polar residues" evidence="1">
    <location>
        <begin position="30"/>
        <end position="49"/>
    </location>
</feature>
<sequence>MSLALPVLGSVLEASKALGRASLRDREIGASSTGDKLAGSSNHQISQQDGPGGYSHNKGLLQPGLLEANRNGVLCLDLLGADCDVEHAYPVHHHHAHEERSRGASDASS</sequence>
<feature type="region of interest" description="Disordered" evidence="1">
    <location>
        <begin position="26"/>
        <end position="58"/>
    </location>
</feature>
<reference evidence="2" key="1">
    <citation type="submission" date="2022-07" db="EMBL/GenBank/DDBJ databases">
        <title>The genome of Lyophyllum shimeji provides insight into the initial evolution of ectomycorrhizal fungal genome.</title>
        <authorList>
            <person name="Kobayashi Y."/>
            <person name="Shibata T."/>
            <person name="Hirakawa H."/>
            <person name="Shigenobu S."/>
            <person name="Nishiyama T."/>
            <person name="Yamada A."/>
            <person name="Hasebe M."/>
            <person name="Kawaguchi M."/>
        </authorList>
    </citation>
    <scope>NUCLEOTIDE SEQUENCE</scope>
    <source>
        <strain evidence="2">AT787</strain>
    </source>
</reference>
<organism evidence="2 3">
    <name type="scientific">Lyophyllum shimeji</name>
    <name type="common">Hon-shimeji</name>
    <name type="synonym">Tricholoma shimeji</name>
    <dbReference type="NCBI Taxonomy" id="47721"/>
    <lineage>
        <taxon>Eukaryota</taxon>
        <taxon>Fungi</taxon>
        <taxon>Dikarya</taxon>
        <taxon>Basidiomycota</taxon>
        <taxon>Agaricomycotina</taxon>
        <taxon>Agaricomycetes</taxon>
        <taxon>Agaricomycetidae</taxon>
        <taxon>Agaricales</taxon>
        <taxon>Tricholomatineae</taxon>
        <taxon>Lyophyllaceae</taxon>
        <taxon>Lyophyllum</taxon>
    </lineage>
</organism>
<dbReference type="Proteomes" id="UP001063166">
    <property type="component" value="Unassembled WGS sequence"/>
</dbReference>
<evidence type="ECO:0000256" key="1">
    <source>
        <dbReference type="SAM" id="MobiDB-lite"/>
    </source>
</evidence>
<keyword evidence="3" id="KW-1185">Reference proteome</keyword>
<evidence type="ECO:0000313" key="3">
    <source>
        <dbReference type="Proteomes" id="UP001063166"/>
    </source>
</evidence>
<protein>
    <submittedName>
        <fullName evidence="2">Uncharacterized protein</fullName>
    </submittedName>
</protein>
<dbReference type="EMBL" id="BRPK01000008">
    <property type="protein sequence ID" value="GLB40675.1"/>
    <property type="molecule type" value="Genomic_DNA"/>
</dbReference>
<comment type="caution">
    <text evidence="2">The sequence shown here is derived from an EMBL/GenBank/DDBJ whole genome shotgun (WGS) entry which is preliminary data.</text>
</comment>
<evidence type="ECO:0000313" key="2">
    <source>
        <dbReference type="EMBL" id="GLB40675.1"/>
    </source>
</evidence>
<accession>A0A9P3UQX9</accession>
<gene>
    <name evidence="2" type="ORF">LshimejAT787_0805460</name>
</gene>
<name>A0A9P3UQX9_LYOSH</name>
<dbReference type="AlphaFoldDB" id="A0A9P3UQX9"/>
<proteinExistence type="predicted"/>